<accession>A0ABU1MCH4</accession>
<sequence length="62" mass="7213">MSAFSMQLLVHTYHRRRLGAKYSNKNVAMMGIDTPTKYCPMWVEKKCNSCAMPPRLKIHPNE</sequence>
<dbReference type="EMBL" id="JAVDQT010000006">
    <property type="protein sequence ID" value="MDR6433542.1"/>
    <property type="molecule type" value="Genomic_DNA"/>
</dbReference>
<protein>
    <submittedName>
        <fullName evidence="1">Uncharacterized protein</fullName>
    </submittedName>
</protein>
<reference evidence="1 2" key="1">
    <citation type="submission" date="2023-07" db="EMBL/GenBank/DDBJ databases">
        <title>Sorghum-associated microbial communities from plants grown in Nebraska, USA.</title>
        <authorList>
            <person name="Schachtman D."/>
        </authorList>
    </citation>
    <scope>NUCLEOTIDE SEQUENCE [LARGE SCALE GENOMIC DNA]</scope>
    <source>
        <strain evidence="1 2">DS1730</strain>
    </source>
</reference>
<keyword evidence="2" id="KW-1185">Reference proteome</keyword>
<name>A0ABU1MCH4_9HYPH</name>
<evidence type="ECO:0000313" key="1">
    <source>
        <dbReference type="EMBL" id="MDR6433542.1"/>
    </source>
</evidence>
<proteinExistence type="predicted"/>
<gene>
    <name evidence="1" type="ORF">J2782_003288</name>
</gene>
<organism evidence="1 2">
    <name type="scientific">Brucella pseudogrignonensis</name>
    <dbReference type="NCBI Taxonomy" id="419475"/>
    <lineage>
        <taxon>Bacteria</taxon>
        <taxon>Pseudomonadati</taxon>
        <taxon>Pseudomonadota</taxon>
        <taxon>Alphaproteobacteria</taxon>
        <taxon>Hyphomicrobiales</taxon>
        <taxon>Brucellaceae</taxon>
        <taxon>Brucella/Ochrobactrum group</taxon>
        <taxon>Brucella</taxon>
    </lineage>
</organism>
<dbReference type="Proteomes" id="UP001184614">
    <property type="component" value="Unassembled WGS sequence"/>
</dbReference>
<evidence type="ECO:0000313" key="2">
    <source>
        <dbReference type="Proteomes" id="UP001184614"/>
    </source>
</evidence>
<comment type="caution">
    <text evidence="1">The sequence shown here is derived from an EMBL/GenBank/DDBJ whole genome shotgun (WGS) entry which is preliminary data.</text>
</comment>